<dbReference type="InterPro" id="IPR029044">
    <property type="entry name" value="Nucleotide-diphossugar_trans"/>
</dbReference>
<dbReference type="OrthoDB" id="9805604at2"/>
<accession>A0A4Q9YY75</accession>
<dbReference type="NCBIfam" id="TIGR03584">
    <property type="entry name" value="PseF"/>
    <property type="match status" value="1"/>
</dbReference>
<gene>
    <name evidence="1" type="primary">pseF</name>
    <name evidence="1" type="ORF">EZL74_10935</name>
</gene>
<evidence type="ECO:0000313" key="2">
    <source>
        <dbReference type="Proteomes" id="UP000293300"/>
    </source>
</evidence>
<dbReference type="InterPro" id="IPR050793">
    <property type="entry name" value="CMP-NeuNAc_synthase"/>
</dbReference>
<organism evidence="1 2">
    <name type="scientific">Flavobacterium silvisoli</name>
    <dbReference type="NCBI Taxonomy" id="2529433"/>
    <lineage>
        <taxon>Bacteria</taxon>
        <taxon>Pseudomonadati</taxon>
        <taxon>Bacteroidota</taxon>
        <taxon>Flavobacteriia</taxon>
        <taxon>Flavobacteriales</taxon>
        <taxon>Flavobacteriaceae</taxon>
        <taxon>Flavobacterium</taxon>
    </lineage>
</organism>
<dbReference type="EC" id="2.7.7.81" evidence="1"/>
<dbReference type="GO" id="GO:0008781">
    <property type="term" value="F:N-acylneuraminate cytidylyltransferase activity"/>
    <property type="evidence" value="ECO:0007669"/>
    <property type="project" value="TreeGrafter"/>
</dbReference>
<evidence type="ECO:0000313" key="1">
    <source>
        <dbReference type="EMBL" id="TBX66356.1"/>
    </source>
</evidence>
<keyword evidence="1" id="KW-0548">Nucleotidyltransferase</keyword>
<dbReference type="Gene3D" id="3.90.550.10">
    <property type="entry name" value="Spore Coat Polysaccharide Biosynthesis Protein SpsA, Chain A"/>
    <property type="match status" value="1"/>
</dbReference>
<name>A0A4Q9YY75_9FLAO</name>
<dbReference type="Proteomes" id="UP000293300">
    <property type="component" value="Unassembled WGS sequence"/>
</dbReference>
<protein>
    <submittedName>
        <fullName evidence="1">Pseudaminic acid cytidylyltransferase</fullName>
        <ecNumber evidence="1">2.7.7.81</ecNumber>
    </submittedName>
</protein>
<proteinExistence type="predicted"/>
<keyword evidence="2" id="KW-1185">Reference proteome</keyword>
<sequence>MKNLAIIPARGGSKRIPRKNIKNFLGKPIIAYSIEAALQSGLFDEVMVSTDDSEIAEVAKQYGAKVPFMRSEKNADDYATTLDVLKEVESVYKEKLNLTFDCICCIYPTAPLISIAKLKEGYDLLISQKLDVVYPIVPFSYPLLRAVEIDNGITRMVWNQYMNSRSQDLKKYYHDAGQWYWYTPATIKDSLFTDKTASIILDETEIQDIDSLIDWQLAEMKYKLLNNSIKE</sequence>
<dbReference type="PANTHER" id="PTHR21485:SF6">
    <property type="entry name" value="N-ACYLNEURAMINATE CYTIDYLYLTRANSFERASE-RELATED"/>
    <property type="match status" value="1"/>
</dbReference>
<dbReference type="EMBL" id="SJPE01000014">
    <property type="protein sequence ID" value="TBX66356.1"/>
    <property type="molecule type" value="Genomic_DNA"/>
</dbReference>
<dbReference type="PANTHER" id="PTHR21485">
    <property type="entry name" value="HAD SUPERFAMILY MEMBERS CMAS AND KDSC"/>
    <property type="match status" value="1"/>
</dbReference>
<dbReference type="InterPro" id="IPR020039">
    <property type="entry name" value="PseF"/>
</dbReference>
<reference evidence="1 2" key="1">
    <citation type="submission" date="2019-02" db="EMBL/GenBank/DDBJ databases">
        <title>Flavobacterium sp. RD-2-33 isolated from forest soil.</title>
        <authorList>
            <person name="Chaudhary D.K."/>
        </authorList>
    </citation>
    <scope>NUCLEOTIDE SEQUENCE [LARGE SCALE GENOMIC DNA]</scope>
    <source>
        <strain evidence="1 2">RD-2-33</strain>
    </source>
</reference>
<dbReference type="Pfam" id="PF02348">
    <property type="entry name" value="CTP_transf_3"/>
    <property type="match status" value="1"/>
</dbReference>
<dbReference type="AlphaFoldDB" id="A0A4Q9YY75"/>
<keyword evidence="1" id="KW-0808">Transferase</keyword>
<dbReference type="RefSeq" id="WP_131476655.1">
    <property type="nucleotide sequence ID" value="NZ_SJPE01000014.1"/>
</dbReference>
<dbReference type="CDD" id="cd02513">
    <property type="entry name" value="CMP-NeuAc_Synthase"/>
    <property type="match status" value="1"/>
</dbReference>
<comment type="caution">
    <text evidence="1">The sequence shown here is derived from an EMBL/GenBank/DDBJ whole genome shotgun (WGS) entry which is preliminary data.</text>
</comment>
<dbReference type="SUPFAM" id="SSF53448">
    <property type="entry name" value="Nucleotide-diphospho-sugar transferases"/>
    <property type="match status" value="1"/>
</dbReference>
<dbReference type="InterPro" id="IPR003329">
    <property type="entry name" value="Cytidylyl_trans"/>
</dbReference>